<dbReference type="AlphaFoldDB" id="A0A8J2KM40"/>
<dbReference type="EMBL" id="CAJVCH010396285">
    <property type="protein sequence ID" value="CAG7817515.1"/>
    <property type="molecule type" value="Genomic_DNA"/>
</dbReference>
<protein>
    <submittedName>
        <fullName evidence="1">Uncharacterized protein</fullName>
    </submittedName>
</protein>
<comment type="caution">
    <text evidence="1">The sequence shown here is derived from an EMBL/GenBank/DDBJ whole genome shotgun (WGS) entry which is preliminary data.</text>
</comment>
<gene>
    <name evidence="1" type="ORF">AFUS01_LOCUS28077</name>
</gene>
<organism evidence="1 2">
    <name type="scientific">Allacma fusca</name>
    <dbReference type="NCBI Taxonomy" id="39272"/>
    <lineage>
        <taxon>Eukaryota</taxon>
        <taxon>Metazoa</taxon>
        <taxon>Ecdysozoa</taxon>
        <taxon>Arthropoda</taxon>
        <taxon>Hexapoda</taxon>
        <taxon>Collembola</taxon>
        <taxon>Symphypleona</taxon>
        <taxon>Sminthuridae</taxon>
        <taxon>Allacma</taxon>
    </lineage>
</organism>
<evidence type="ECO:0000313" key="2">
    <source>
        <dbReference type="Proteomes" id="UP000708208"/>
    </source>
</evidence>
<name>A0A8J2KM40_9HEXA</name>
<keyword evidence="2" id="KW-1185">Reference proteome</keyword>
<proteinExistence type="predicted"/>
<dbReference type="Proteomes" id="UP000708208">
    <property type="component" value="Unassembled WGS sequence"/>
</dbReference>
<accession>A0A8J2KM40</accession>
<feature type="non-terminal residue" evidence="1">
    <location>
        <position position="1"/>
    </location>
</feature>
<evidence type="ECO:0000313" key="1">
    <source>
        <dbReference type="EMBL" id="CAG7817515.1"/>
    </source>
</evidence>
<reference evidence="1" key="1">
    <citation type="submission" date="2021-06" db="EMBL/GenBank/DDBJ databases">
        <authorList>
            <person name="Hodson N. C."/>
            <person name="Mongue J. A."/>
            <person name="Jaron S. K."/>
        </authorList>
    </citation>
    <scope>NUCLEOTIDE SEQUENCE</scope>
</reference>
<sequence length="46" mass="5095">FGALQTVIRHCPTRRDLLSCPENIHSNLKAAETFGICDTIANLLQL</sequence>